<sequence>MEEQVETIVVRGDLSGIQEYIFNVKSKGAARGLMERSGDVRAKESEYADRVAELLPETGFERIEGGGGFYFVGQAGTDALGGIEEKLGDLHLEIASELAREELSVRLVCGRGADFRSAWASATAANNAKRYKPLEGVEKRKALFGRVFGAFHVSGEGQEEVKKPKLAEGSCVPRGDAGEPVDFDGLASLAMERTGTDLLGVLKMDVDNLGLVFGGMKSCGEFSEASGFFNGFFRMDGGGTPSVLRELWGRETFAGGEASYRDNIYTVFSGGDDCFFIGGWDAALAFAMDIRERFEREVKKDEKMCGRKVSLSAGLLFTGAKTPVVRIGQMAEEALEEAKGRPGKNAVSVMGEVFRWEDLRDCMAHTDLLRRFLEEKAIKRSFLEKVKRSAKGFEGLQRKVLRGEPLPFAKVWRLKYFLRDMKEDPAQELEEALFAPYEKALMDAMRLKGDPDFGPAYVNPMRFPLAARLTEFFTRDIKHEKDEPQY</sequence>
<feature type="domain" description="GGDEF" evidence="3">
    <location>
        <begin position="197"/>
        <end position="352"/>
    </location>
</feature>
<dbReference type="InterPro" id="IPR000160">
    <property type="entry name" value="GGDEF_dom"/>
</dbReference>
<keyword evidence="1" id="KW-0547">Nucleotide-binding</keyword>
<dbReference type="RefSeq" id="WP_338396121.1">
    <property type="nucleotide sequence ID" value="NZ_AP025322.1"/>
</dbReference>
<dbReference type="GO" id="GO:0051607">
    <property type="term" value="P:defense response to virus"/>
    <property type="evidence" value="ECO:0007669"/>
    <property type="project" value="UniProtKB-KW"/>
</dbReference>
<evidence type="ECO:0000313" key="5">
    <source>
        <dbReference type="Proteomes" id="UP001348817"/>
    </source>
</evidence>
<dbReference type="Pfam" id="PF22335">
    <property type="entry name" value="Cas10-Cmr2_palm2"/>
    <property type="match status" value="1"/>
</dbReference>
<dbReference type="AlphaFoldDB" id="A0AAU9DET2"/>
<proteinExistence type="predicted"/>
<dbReference type="InterPro" id="IPR054767">
    <property type="entry name" value="Cas10-Cmr2_palm2"/>
</dbReference>
<dbReference type="NCBIfam" id="TIGR02578">
    <property type="entry name" value="cas_TM1811_Csm1"/>
    <property type="match status" value="1"/>
</dbReference>
<keyword evidence="2" id="KW-0051">Antiviral defense</keyword>
<accession>A0AAU9DET2</accession>
<protein>
    <recommendedName>
        <fullName evidence="3">GGDEF domain-containing protein</fullName>
    </recommendedName>
</protein>
<geneLocation type="plasmid" evidence="4 5">
    <name>pFA8</name>
</geneLocation>
<keyword evidence="5" id="KW-1185">Reference proteome</keyword>
<evidence type="ECO:0000256" key="1">
    <source>
        <dbReference type="ARBA" id="ARBA00022741"/>
    </source>
</evidence>
<dbReference type="InterPro" id="IPR052117">
    <property type="entry name" value="Cas10/Csm1_subtype-III-A"/>
</dbReference>
<dbReference type="InterPro" id="IPR043128">
    <property type="entry name" value="Rev_trsase/Diguanyl_cyclase"/>
</dbReference>
<evidence type="ECO:0000256" key="2">
    <source>
        <dbReference type="ARBA" id="ARBA00023118"/>
    </source>
</evidence>
<dbReference type="KEGG" id="fax:FUAX_53810"/>
<name>A0AAU9DET2_9BACT</name>
<dbReference type="GO" id="GO:0000166">
    <property type="term" value="F:nucleotide binding"/>
    <property type="evidence" value="ECO:0007669"/>
    <property type="project" value="UniProtKB-KW"/>
</dbReference>
<reference evidence="4 5" key="1">
    <citation type="submission" date="2021-12" db="EMBL/GenBank/DDBJ databases">
        <title>Genome sequencing of bacteria with rrn-lacking chromosome and rrn-plasmid.</title>
        <authorList>
            <person name="Anda M."/>
            <person name="Iwasaki W."/>
        </authorList>
    </citation>
    <scope>NUCLEOTIDE SEQUENCE [LARGE SCALE GENOMIC DNA]</scope>
    <source>
        <strain evidence="4 5">DSM 100852</strain>
        <plasmid evidence="4 5">pFA8</plasmid>
    </source>
</reference>
<gene>
    <name evidence="4" type="ORF">FUAX_53810</name>
</gene>
<dbReference type="EMBL" id="AP025322">
    <property type="protein sequence ID" value="BDD12949.1"/>
    <property type="molecule type" value="Genomic_DNA"/>
</dbReference>
<dbReference type="InterPro" id="IPR013408">
    <property type="entry name" value="Cas10/Csm1"/>
</dbReference>
<evidence type="ECO:0000259" key="3">
    <source>
        <dbReference type="PROSITE" id="PS50887"/>
    </source>
</evidence>
<dbReference type="Proteomes" id="UP001348817">
    <property type="component" value="Plasmid pFA8"/>
</dbReference>
<organism evidence="4 5">
    <name type="scientific">Fulvitalea axinellae</name>
    <dbReference type="NCBI Taxonomy" id="1182444"/>
    <lineage>
        <taxon>Bacteria</taxon>
        <taxon>Pseudomonadati</taxon>
        <taxon>Bacteroidota</taxon>
        <taxon>Cytophagia</taxon>
        <taxon>Cytophagales</taxon>
        <taxon>Persicobacteraceae</taxon>
        <taxon>Fulvitalea</taxon>
    </lineage>
</organism>
<dbReference type="PANTHER" id="PTHR36528:SF1">
    <property type="entry name" value="CRISPR SYSTEM SINGLE-STRAND-SPECIFIC DEOXYRIBONUCLEASE CAS10_CSM1 (SUBTYPE III-A)"/>
    <property type="match status" value="1"/>
</dbReference>
<dbReference type="Gene3D" id="3.30.70.270">
    <property type="match status" value="1"/>
</dbReference>
<evidence type="ECO:0000313" key="4">
    <source>
        <dbReference type="EMBL" id="BDD12949.1"/>
    </source>
</evidence>
<dbReference type="PANTHER" id="PTHR36528">
    <property type="entry name" value="CRISPR SYSTEM SINGLE-STRAND-SPECIFIC DEOXYRIBONUCLEASE CAS10/CSM1 (SUBTYPE III-A)"/>
    <property type="match status" value="1"/>
</dbReference>
<keyword evidence="4" id="KW-0614">Plasmid</keyword>
<dbReference type="PROSITE" id="PS50887">
    <property type="entry name" value="GGDEF"/>
    <property type="match status" value="1"/>
</dbReference>